<evidence type="ECO:0000313" key="1">
    <source>
        <dbReference type="EMBL" id="AYD89491.1"/>
    </source>
</evidence>
<dbReference type="EMBL" id="CP032514">
    <property type="protein sequence ID" value="AYD89491.1"/>
    <property type="molecule type" value="Genomic_DNA"/>
</dbReference>
<evidence type="ECO:0000313" key="2">
    <source>
        <dbReference type="Proteomes" id="UP000273001"/>
    </source>
</evidence>
<accession>A0ABM6Z2K9</accession>
<reference evidence="1 2" key="1">
    <citation type="submission" date="2018-09" db="EMBL/GenBank/DDBJ databases">
        <authorList>
            <person name="Li J."/>
        </authorList>
    </citation>
    <scope>NUCLEOTIDE SEQUENCE [LARGE SCALE GENOMIC DNA]</scope>
    <source>
        <strain evidence="1 2">2129</strain>
    </source>
</reference>
<dbReference type="RefSeq" id="WP_120204020.1">
    <property type="nucleotide sequence ID" value="NZ_CP032514.1"/>
</dbReference>
<proteinExistence type="predicted"/>
<sequence length="84" mass="9822">MPDLRSSARRHYRRDRLDDDAVRYAAAHVLSSRPLDDEDDPRRWLMIAVDPAGRLLELVTLVYDDGYELVIHAMKARPQYLDDL</sequence>
<name>A0ABM6Z2K9_9ACTO</name>
<protein>
    <submittedName>
        <fullName evidence="1">Toxin</fullName>
    </submittedName>
</protein>
<dbReference type="Proteomes" id="UP000273001">
    <property type="component" value="Chromosome"/>
</dbReference>
<gene>
    <name evidence="1" type="ORF">D5R93_04410</name>
</gene>
<organism evidence="1 2">
    <name type="scientific">Actinomyces lilanjuaniae</name>
    <dbReference type="NCBI Taxonomy" id="2321394"/>
    <lineage>
        <taxon>Bacteria</taxon>
        <taxon>Bacillati</taxon>
        <taxon>Actinomycetota</taxon>
        <taxon>Actinomycetes</taxon>
        <taxon>Actinomycetales</taxon>
        <taxon>Actinomycetaceae</taxon>
        <taxon>Actinomyces</taxon>
    </lineage>
</organism>
<keyword evidence="2" id="KW-1185">Reference proteome</keyword>